<organism evidence="4 5">
    <name type="scientific">Cymbomonas tetramitiformis</name>
    <dbReference type="NCBI Taxonomy" id="36881"/>
    <lineage>
        <taxon>Eukaryota</taxon>
        <taxon>Viridiplantae</taxon>
        <taxon>Chlorophyta</taxon>
        <taxon>Pyramimonadophyceae</taxon>
        <taxon>Pyramimonadales</taxon>
        <taxon>Pyramimonadaceae</taxon>
        <taxon>Cymbomonas</taxon>
    </lineage>
</organism>
<dbReference type="PANTHER" id="PTHR32282">
    <property type="entry name" value="BINDING PROTEIN TRANSPEPTIDASE, PUTATIVE-RELATED"/>
    <property type="match status" value="1"/>
</dbReference>
<keyword evidence="5" id="KW-1185">Reference proteome</keyword>
<comment type="caution">
    <text evidence="4">The sequence shown here is derived from an EMBL/GenBank/DDBJ whole genome shotgun (WGS) entry which is preliminary data.</text>
</comment>
<reference evidence="4 5" key="1">
    <citation type="journal article" date="2015" name="Genome Biol. Evol.">
        <title>Comparative Genomics of a Bacterivorous Green Alga Reveals Evolutionary Causalities and Consequences of Phago-Mixotrophic Mode of Nutrition.</title>
        <authorList>
            <person name="Burns J.A."/>
            <person name="Paasch A."/>
            <person name="Narechania A."/>
            <person name="Kim E."/>
        </authorList>
    </citation>
    <scope>NUCLEOTIDE SEQUENCE [LARGE SCALE GENOMIC DNA]</scope>
    <source>
        <strain evidence="4 5">PLY_AMNH</strain>
    </source>
</reference>
<keyword evidence="2" id="KW-0808">Transferase</keyword>
<evidence type="ECO:0000313" key="5">
    <source>
        <dbReference type="Proteomes" id="UP001190700"/>
    </source>
</evidence>
<dbReference type="Gene3D" id="3.40.710.10">
    <property type="entry name" value="DD-peptidase/beta-lactamase superfamily"/>
    <property type="match status" value="1"/>
</dbReference>
<dbReference type="PANTHER" id="PTHR32282:SF33">
    <property type="entry name" value="PEPTIDOGLYCAN GLYCOSYLTRANSFERASE"/>
    <property type="match status" value="1"/>
</dbReference>
<accession>A0AAE0G8E2</accession>
<dbReference type="SUPFAM" id="SSF56601">
    <property type="entry name" value="beta-lactamase/transpeptidase-like"/>
    <property type="match status" value="1"/>
</dbReference>
<dbReference type="Proteomes" id="UP001190700">
    <property type="component" value="Unassembled WGS sequence"/>
</dbReference>
<keyword evidence="1" id="KW-0328">Glycosyltransferase</keyword>
<evidence type="ECO:0000256" key="1">
    <source>
        <dbReference type="ARBA" id="ARBA00022676"/>
    </source>
</evidence>
<name>A0AAE0G8E2_9CHLO</name>
<dbReference type="GO" id="GO:0008658">
    <property type="term" value="F:penicillin binding"/>
    <property type="evidence" value="ECO:0007669"/>
    <property type="project" value="InterPro"/>
</dbReference>
<sequence>MRDGDGWRGSLLQEKGEAALVASDPVSGAVRVLVGGRNYGLSPYNRAVLAKRSPGSAFKPFVYLAALNSGMVSPSTELGDEEVVFEVEGSADYKPQNYSRRFRGAVSMRDSLVDSLNVPTVKLCDMVGVESVIEMVDPAAGRLTSDFCMRQTAAQET</sequence>
<proteinExistence type="predicted"/>
<dbReference type="InterPro" id="IPR012338">
    <property type="entry name" value="Beta-lactam/transpept-like"/>
</dbReference>
<dbReference type="EMBL" id="LGRX02008796">
    <property type="protein sequence ID" value="KAK3272781.1"/>
    <property type="molecule type" value="Genomic_DNA"/>
</dbReference>
<evidence type="ECO:0000256" key="2">
    <source>
        <dbReference type="ARBA" id="ARBA00022679"/>
    </source>
</evidence>
<dbReference type="InterPro" id="IPR001460">
    <property type="entry name" value="PCN-bd_Tpept"/>
</dbReference>
<feature type="domain" description="Penicillin-binding protein transpeptidase" evidence="3">
    <location>
        <begin position="19"/>
        <end position="135"/>
    </location>
</feature>
<protein>
    <recommendedName>
        <fullName evidence="3">Penicillin-binding protein transpeptidase domain-containing protein</fullName>
    </recommendedName>
</protein>
<dbReference type="Pfam" id="PF00905">
    <property type="entry name" value="Transpeptidase"/>
    <property type="match status" value="1"/>
</dbReference>
<dbReference type="InterPro" id="IPR050396">
    <property type="entry name" value="Glycosyltr_51/Transpeptidase"/>
</dbReference>
<dbReference type="GO" id="GO:0008955">
    <property type="term" value="F:peptidoglycan glycosyltransferase activity"/>
    <property type="evidence" value="ECO:0007669"/>
    <property type="project" value="TreeGrafter"/>
</dbReference>
<gene>
    <name evidence="4" type="ORF">CYMTET_18943</name>
</gene>
<evidence type="ECO:0000313" key="4">
    <source>
        <dbReference type="EMBL" id="KAK3272781.1"/>
    </source>
</evidence>
<evidence type="ECO:0000259" key="3">
    <source>
        <dbReference type="Pfam" id="PF00905"/>
    </source>
</evidence>
<dbReference type="AlphaFoldDB" id="A0AAE0G8E2"/>